<keyword evidence="7 20" id="KW-0378">Hydrolase</keyword>
<dbReference type="SUPFAM" id="SSF46785">
    <property type="entry name" value="Winged helix' DNA-binding domain"/>
    <property type="match status" value="1"/>
</dbReference>
<dbReference type="OrthoDB" id="9763310at2"/>
<keyword evidence="6" id="KW-0227">DNA damage</keyword>
<evidence type="ECO:0000259" key="17">
    <source>
        <dbReference type="PROSITE" id="PS50967"/>
    </source>
</evidence>
<dbReference type="FunFam" id="3.40.50.300:FF:000296">
    <property type="entry name" value="ATP-dependent DNA helicase RecQ"/>
    <property type="match status" value="1"/>
</dbReference>
<dbReference type="InterPro" id="IPR032284">
    <property type="entry name" value="RecQ_Zn-bd"/>
</dbReference>
<evidence type="ECO:0000256" key="9">
    <source>
        <dbReference type="ARBA" id="ARBA00022833"/>
    </source>
</evidence>
<protein>
    <recommendedName>
        <fullName evidence="16">DNA helicase RecQ</fullName>
        <ecNumber evidence="16">5.6.2.4</ecNumber>
    </recommendedName>
</protein>
<dbReference type="Pfam" id="PF16124">
    <property type="entry name" value="RecQ_Zn_bind"/>
    <property type="match status" value="1"/>
</dbReference>
<keyword evidence="11" id="KW-0238">DNA-binding</keyword>
<sequence length="595" mass="67434">MFERSLQYLQGFFGYPSYRKNQEPVVKSILKGDDTLAIMPTGGGKSICYQIPALCFDGITIVISPLISLMKDQVDSIIELGISAAFINSTLSQDELSSIIYRLSKGKIKILYVAPERLDSRDFLDATENLNISQIAIDEAHCVSQWGHDFRPSYKGISRFISKLPKRPVITAFTATATSVVQNDIINLLSLKSPNIFVTGFDRDNLLINCLKISNKMDYIKDYINANKNLSGIIYASTRKEVNKIYEYLKDVGISCGRYHAGLLEGERKQMQEDFVYDKINLIVATNAFGMGIDKSNVRYVIHYNMPKNIEGYYQEIGRAGRDGENSECILLFSPQDVSINKYLIEVGCQNDFTKKFEYEKLQYMVDFVHHNGCLRKYILTYFGEEPDFDSCNNCSSCLNEGTLRDKTIDAQKVLSCIYRMKKEFGTTMVVDVLRGSSQKKVLSNRFDSLSTYGIMKDYSKNDLVNFINTLVSHGFLSLKEGEFPVLKLNSLSGKVLKGEEKVILKEFKVSNKISSDNGLFDRLKVLRLILAKKNKIPPYFIFSDTTLKSMSISCPKTPNEMLQISGVGENKLKKYGDNFIKEISLYLDNENLRA</sequence>
<dbReference type="SMART" id="SM00956">
    <property type="entry name" value="RQC"/>
    <property type="match status" value="1"/>
</dbReference>
<evidence type="ECO:0000256" key="7">
    <source>
        <dbReference type="ARBA" id="ARBA00022801"/>
    </source>
</evidence>
<dbReference type="InterPro" id="IPR014001">
    <property type="entry name" value="Helicase_ATP-bd"/>
</dbReference>
<dbReference type="InterPro" id="IPR036388">
    <property type="entry name" value="WH-like_DNA-bd_sf"/>
</dbReference>
<keyword evidence="21" id="KW-1185">Reference proteome</keyword>
<evidence type="ECO:0000256" key="8">
    <source>
        <dbReference type="ARBA" id="ARBA00022806"/>
    </source>
</evidence>
<evidence type="ECO:0000256" key="11">
    <source>
        <dbReference type="ARBA" id="ARBA00023125"/>
    </source>
</evidence>
<dbReference type="InterPro" id="IPR027417">
    <property type="entry name" value="P-loop_NTPase"/>
</dbReference>
<keyword evidence="13" id="KW-0234">DNA repair</keyword>
<keyword evidence="8 20" id="KW-0347">Helicase</keyword>
<dbReference type="InterPro" id="IPR004589">
    <property type="entry name" value="DNA_helicase_ATP-dep_RecQ"/>
</dbReference>
<evidence type="ECO:0000259" key="18">
    <source>
        <dbReference type="PROSITE" id="PS51192"/>
    </source>
</evidence>
<dbReference type="SMART" id="SM00487">
    <property type="entry name" value="DEXDc"/>
    <property type="match status" value="1"/>
</dbReference>
<keyword evidence="5" id="KW-0547">Nucleotide-binding</keyword>
<dbReference type="PROSITE" id="PS51194">
    <property type="entry name" value="HELICASE_CTER"/>
    <property type="match status" value="1"/>
</dbReference>
<dbReference type="PROSITE" id="PS51192">
    <property type="entry name" value="HELICASE_ATP_BIND_1"/>
    <property type="match status" value="1"/>
</dbReference>
<dbReference type="SUPFAM" id="SSF52540">
    <property type="entry name" value="P-loop containing nucleoside triphosphate hydrolases"/>
    <property type="match status" value="1"/>
</dbReference>
<dbReference type="Proteomes" id="UP000036756">
    <property type="component" value="Unassembled WGS sequence"/>
</dbReference>
<dbReference type="InterPro" id="IPR036390">
    <property type="entry name" value="WH_DNA-bd_sf"/>
</dbReference>
<evidence type="ECO:0000256" key="2">
    <source>
        <dbReference type="ARBA" id="ARBA00001947"/>
    </source>
</evidence>
<evidence type="ECO:0000313" key="20">
    <source>
        <dbReference type="EMBL" id="KMT21367.1"/>
    </source>
</evidence>
<dbReference type="PROSITE" id="PS50967">
    <property type="entry name" value="HRDC"/>
    <property type="match status" value="1"/>
</dbReference>
<evidence type="ECO:0000256" key="5">
    <source>
        <dbReference type="ARBA" id="ARBA00022741"/>
    </source>
</evidence>
<dbReference type="AlphaFoldDB" id="A0A0J8D687"/>
<dbReference type="InterPro" id="IPR018982">
    <property type="entry name" value="RQC_domain"/>
</dbReference>
<dbReference type="GO" id="GO:0043138">
    <property type="term" value="F:3'-5' DNA helicase activity"/>
    <property type="evidence" value="ECO:0007669"/>
    <property type="project" value="UniProtKB-EC"/>
</dbReference>
<dbReference type="RefSeq" id="WP_048571155.1">
    <property type="nucleotide sequence ID" value="NZ_LFVU01000027.1"/>
</dbReference>
<feature type="domain" description="Helicase ATP-binding" evidence="18">
    <location>
        <begin position="26"/>
        <end position="195"/>
    </location>
</feature>
<dbReference type="Gene3D" id="1.10.150.80">
    <property type="entry name" value="HRDC domain"/>
    <property type="match status" value="1"/>
</dbReference>
<evidence type="ECO:0000256" key="15">
    <source>
        <dbReference type="ARBA" id="ARBA00034617"/>
    </source>
</evidence>
<dbReference type="CDD" id="cd17920">
    <property type="entry name" value="DEXHc_RecQ"/>
    <property type="match status" value="1"/>
</dbReference>
<dbReference type="InterPro" id="IPR010997">
    <property type="entry name" value="HRDC-like_sf"/>
</dbReference>
<dbReference type="Pfam" id="PF00271">
    <property type="entry name" value="Helicase_C"/>
    <property type="match status" value="1"/>
</dbReference>
<evidence type="ECO:0000256" key="14">
    <source>
        <dbReference type="ARBA" id="ARBA00023235"/>
    </source>
</evidence>
<evidence type="ECO:0000256" key="4">
    <source>
        <dbReference type="ARBA" id="ARBA00022723"/>
    </source>
</evidence>
<dbReference type="GO" id="GO:0006281">
    <property type="term" value="P:DNA repair"/>
    <property type="evidence" value="ECO:0007669"/>
    <property type="project" value="UniProtKB-KW"/>
</dbReference>
<dbReference type="GO" id="GO:0006260">
    <property type="term" value="P:DNA replication"/>
    <property type="evidence" value="ECO:0007669"/>
    <property type="project" value="InterPro"/>
</dbReference>
<dbReference type="NCBIfam" id="TIGR00614">
    <property type="entry name" value="recQ_fam"/>
    <property type="match status" value="1"/>
</dbReference>
<evidence type="ECO:0000256" key="16">
    <source>
        <dbReference type="NCBIfam" id="TIGR01389"/>
    </source>
</evidence>
<dbReference type="InterPro" id="IPR044876">
    <property type="entry name" value="HRDC_dom_sf"/>
</dbReference>
<dbReference type="GO" id="GO:0030894">
    <property type="term" value="C:replisome"/>
    <property type="evidence" value="ECO:0007669"/>
    <property type="project" value="TreeGrafter"/>
</dbReference>
<comment type="cofactor">
    <cofactor evidence="1">
        <name>Mg(2+)</name>
        <dbReference type="ChEBI" id="CHEBI:18420"/>
    </cofactor>
</comment>
<evidence type="ECO:0000256" key="13">
    <source>
        <dbReference type="ARBA" id="ARBA00023204"/>
    </source>
</evidence>
<dbReference type="Pfam" id="PF00570">
    <property type="entry name" value="HRDC"/>
    <property type="match status" value="1"/>
</dbReference>
<accession>A0A0J8D687</accession>
<feature type="domain" description="HRDC" evidence="17">
    <location>
        <begin position="514"/>
        <end position="594"/>
    </location>
</feature>
<feature type="domain" description="Helicase C-terminal" evidence="19">
    <location>
        <begin position="219"/>
        <end position="363"/>
    </location>
</feature>
<comment type="caution">
    <text evidence="20">The sequence shown here is derived from an EMBL/GenBank/DDBJ whole genome shotgun (WGS) entry which is preliminary data.</text>
</comment>
<dbReference type="GO" id="GO:0009378">
    <property type="term" value="F:four-way junction helicase activity"/>
    <property type="evidence" value="ECO:0007669"/>
    <property type="project" value="TreeGrafter"/>
</dbReference>
<organism evidence="20 21">
    <name type="scientific">Clostridium cylindrosporum DSM 605</name>
    <dbReference type="NCBI Taxonomy" id="1121307"/>
    <lineage>
        <taxon>Bacteria</taxon>
        <taxon>Bacillati</taxon>
        <taxon>Bacillota</taxon>
        <taxon>Clostridia</taxon>
        <taxon>Eubacteriales</taxon>
        <taxon>Clostridiaceae</taxon>
        <taxon>Clostridium</taxon>
    </lineage>
</organism>
<dbReference type="PANTHER" id="PTHR13710">
    <property type="entry name" value="DNA HELICASE RECQ FAMILY MEMBER"/>
    <property type="match status" value="1"/>
</dbReference>
<dbReference type="GO" id="GO:0005737">
    <property type="term" value="C:cytoplasm"/>
    <property type="evidence" value="ECO:0007669"/>
    <property type="project" value="TreeGrafter"/>
</dbReference>
<name>A0A0J8D687_CLOCY</name>
<dbReference type="NCBIfam" id="TIGR01389">
    <property type="entry name" value="recQ"/>
    <property type="match status" value="1"/>
</dbReference>
<dbReference type="EMBL" id="LFVU01000027">
    <property type="protein sequence ID" value="KMT21367.1"/>
    <property type="molecule type" value="Genomic_DNA"/>
</dbReference>
<keyword evidence="12" id="KW-0233">DNA recombination</keyword>
<dbReference type="GO" id="GO:0006310">
    <property type="term" value="P:DNA recombination"/>
    <property type="evidence" value="ECO:0007669"/>
    <property type="project" value="UniProtKB-UniRule"/>
</dbReference>
<keyword evidence="14" id="KW-0413">Isomerase</keyword>
<keyword evidence="10" id="KW-0067">ATP-binding</keyword>
<dbReference type="InterPro" id="IPR001650">
    <property type="entry name" value="Helicase_C-like"/>
</dbReference>
<proteinExistence type="inferred from homology"/>
<dbReference type="Gene3D" id="3.40.50.300">
    <property type="entry name" value="P-loop containing nucleotide triphosphate hydrolases"/>
    <property type="match status" value="2"/>
</dbReference>
<comment type="catalytic activity">
    <reaction evidence="15">
        <text>Couples ATP hydrolysis with the unwinding of duplex DNA by translocating in the 3'-5' direction.</text>
        <dbReference type="EC" id="5.6.2.4"/>
    </reaction>
</comment>
<dbReference type="EC" id="5.6.2.4" evidence="16"/>
<dbReference type="GO" id="GO:0043590">
    <property type="term" value="C:bacterial nucleoid"/>
    <property type="evidence" value="ECO:0007669"/>
    <property type="project" value="TreeGrafter"/>
</dbReference>
<dbReference type="InterPro" id="IPR002121">
    <property type="entry name" value="HRDC_dom"/>
</dbReference>
<dbReference type="SMART" id="SM00490">
    <property type="entry name" value="HELICc"/>
    <property type="match status" value="1"/>
</dbReference>
<reference evidence="20 21" key="1">
    <citation type="submission" date="2015-06" db="EMBL/GenBank/DDBJ databases">
        <title>Draft genome sequence of the purine-degrading Clostridium cylindrosporum HC-1 (DSM 605).</title>
        <authorList>
            <person name="Poehlein A."/>
            <person name="Schiel-Bengelsdorf B."/>
            <person name="Bengelsdorf F."/>
            <person name="Daniel R."/>
            <person name="Duerre P."/>
        </authorList>
    </citation>
    <scope>NUCLEOTIDE SEQUENCE [LARGE SCALE GENOMIC DNA]</scope>
    <source>
        <strain evidence="20 21">DSM 605</strain>
    </source>
</reference>
<dbReference type="GO" id="GO:0009432">
    <property type="term" value="P:SOS response"/>
    <property type="evidence" value="ECO:0007669"/>
    <property type="project" value="UniProtKB-UniRule"/>
</dbReference>
<dbReference type="GO" id="GO:0016787">
    <property type="term" value="F:hydrolase activity"/>
    <property type="evidence" value="ECO:0007669"/>
    <property type="project" value="UniProtKB-KW"/>
</dbReference>
<evidence type="ECO:0000256" key="3">
    <source>
        <dbReference type="ARBA" id="ARBA00005446"/>
    </source>
</evidence>
<dbReference type="STRING" id="1121307.CLCY_2c01270"/>
<keyword evidence="9" id="KW-0862">Zinc</keyword>
<dbReference type="SUPFAM" id="SSF47819">
    <property type="entry name" value="HRDC-like"/>
    <property type="match status" value="1"/>
</dbReference>
<dbReference type="InterPro" id="IPR006293">
    <property type="entry name" value="DNA_helicase_ATP-dep_RecQ_bac"/>
</dbReference>
<dbReference type="PATRIC" id="fig|1121307.3.peg.984"/>
<dbReference type="GO" id="GO:0005524">
    <property type="term" value="F:ATP binding"/>
    <property type="evidence" value="ECO:0007669"/>
    <property type="project" value="UniProtKB-KW"/>
</dbReference>
<dbReference type="GO" id="GO:0046872">
    <property type="term" value="F:metal ion binding"/>
    <property type="evidence" value="ECO:0007669"/>
    <property type="project" value="UniProtKB-KW"/>
</dbReference>
<evidence type="ECO:0000256" key="10">
    <source>
        <dbReference type="ARBA" id="ARBA00022840"/>
    </source>
</evidence>
<gene>
    <name evidence="20" type="primary">recQ</name>
    <name evidence="20" type="ORF">CLCY_2c01270</name>
</gene>
<dbReference type="CDD" id="cd18794">
    <property type="entry name" value="SF2_C_RecQ"/>
    <property type="match status" value="1"/>
</dbReference>
<comment type="similarity">
    <text evidence="3">Belongs to the helicase family. RecQ subfamily.</text>
</comment>
<dbReference type="GO" id="GO:0003677">
    <property type="term" value="F:DNA binding"/>
    <property type="evidence" value="ECO:0007669"/>
    <property type="project" value="UniProtKB-KW"/>
</dbReference>
<evidence type="ECO:0000256" key="12">
    <source>
        <dbReference type="ARBA" id="ARBA00023172"/>
    </source>
</evidence>
<dbReference type="Pfam" id="PF00270">
    <property type="entry name" value="DEAD"/>
    <property type="match status" value="1"/>
</dbReference>
<evidence type="ECO:0000256" key="1">
    <source>
        <dbReference type="ARBA" id="ARBA00001946"/>
    </source>
</evidence>
<comment type="cofactor">
    <cofactor evidence="2">
        <name>Zn(2+)</name>
        <dbReference type="ChEBI" id="CHEBI:29105"/>
    </cofactor>
</comment>
<keyword evidence="4" id="KW-0479">Metal-binding</keyword>
<evidence type="ECO:0000256" key="6">
    <source>
        <dbReference type="ARBA" id="ARBA00022763"/>
    </source>
</evidence>
<evidence type="ECO:0000313" key="21">
    <source>
        <dbReference type="Proteomes" id="UP000036756"/>
    </source>
</evidence>
<dbReference type="PANTHER" id="PTHR13710:SF105">
    <property type="entry name" value="ATP-DEPENDENT DNA HELICASE Q1"/>
    <property type="match status" value="1"/>
</dbReference>
<dbReference type="Pfam" id="PF09382">
    <property type="entry name" value="RQC"/>
    <property type="match status" value="1"/>
</dbReference>
<dbReference type="Gene3D" id="1.10.10.10">
    <property type="entry name" value="Winged helix-like DNA-binding domain superfamily/Winged helix DNA-binding domain"/>
    <property type="match status" value="1"/>
</dbReference>
<dbReference type="InterPro" id="IPR011545">
    <property type="entry name" value="DEAD/DEAH_box_helicase_dom"/>
</dbReference>
<evidence type="ECO:0000259" key="19">
    <source>
        <dbReference type="PROSITE" id="PS51194"/>
    </source>
</evidence>
<dbReference type="SMART" id="SM00341">
    <property type="entry name" value="HRDC"/>
    <property type="match status" value="1"/>
</dbReference>